<dbReference type="InterPro" id="IPR018937">
    <property type="entry name" value="MMgT"/>
</dbReference>
<proteinExistence type="inferred from homology"/>
<gene>
    <name evidence="6" type="ORF">Aory04_000453800</name>
</gene>
<dbReference type="Proteomes" id="UP001165205">
    <property type="component" value="Unassembled WGS sequence"/>
</dbReference>
<comment type="subcellular location">
    <subcellularLocation>
        <location evidence="1">Endomembrane system</location>
        <topology evidence="1">Multi-pass membrane protein</topology>
    </subcellularLocation>
</comment>
<dbReference type="PANTHER" id="PTHR28144:SF1">
    <property type="entry name" value="ER MEMBRANE PROTEIN COMPLEX SUBUNIT 5"/>
    <property type="match status" value="1"/>
</dbReference>
<name>A0AAN5BQV1_ASPOZ</name>
<reference evidence="6" key="1">
    <citation type="submission" date="2023-04" db="EMBL/GenBank/DDBJ databases">
        <title>Aspergillus oryzae NBRC 4228.</title>
        <authorList>
            <person name="Ichikawa N."/>
            <person name="Sato H."/>
            <person name="Tonouchi N."/>
        </authorList>
    </citation>
    <scope>NUCLEOTIDE SEQUENCE</scope>
    <source>
        <strain evidence="6">NBRC 4228</strain>
    </source>
</reference>
<dbReference type="InterPro" id="IPR053279">
    <property type="entry name" value="EMC_subunit"/>
</dbReference>
<evidence type="ECO:0000256" key="4">
    <source>
        <dbReference type="ARBA" id="ARBA00022989"/>
    </source>
</evidence>
<dbReference type="GO" id="GO:0072546">
    <property type="term" value="C:EMC complex"/>
    <property type="evidence" value="ECO:0007669"/>
    <property type="project" value="TreeGrafter"/>
</dbReference>
<evidence type="ECO:0000256" key="5">
    <source>
        <dbReference type="ARBA" id="ARBA00023136"/>
    </source>
</evidence>
<evidence type="ECO:0000313" key="7">
    <source>
        <dbReference type="Proteomes" id="UP001165205"/>
    </source>
</evidence>
<comment type="caution">
    <text evidence="6">The sequence shown here is derived from an EMBL/GenBank/DDBJ whole genome shotgun (WGS) entry which is preliminary data.</text>
</comment>
<keyword evidence="5" id="KW-0472">Membrane</keyword>
<dbReference type="Pfam" id="PF10270">
    <property type="entry name" value="MMgT"/>
    <property type="match status" value="1"/>
</dbReference>
<dbReference type="EMBL" id="BSYA01000041">
    <property type="protein sequence ID" value="GMG28034.1"/>
    <property type="molecule type" value="Genomic_DNA"/>
</dbReference>
<protein>
    <submittedName>
        <fullName evidence="6">Unnamed protein product</fullName>
    </submittedName>
</protein>
<dbReference type="AlphaFoldDB" id="A0AAN5BQV1"/>
<evidence type="ECO:0000256" key="1">
    <source>
        <dbReference type="ARBA" id="ARBA00004127"/>
    </source>
</evidence>
<dbReference type="PANTHER" id="PTHR28144">
    <property type="entry name" value="ER MEMBRANE PROTEIN COMPLEX SUBUNIT 5"/>
    <property type="match status" value="1"/>
</dbReference>
<comment type="similarity">
    <text evidence="2">Belongs to the membrane magnesium transporter (TC 1.A.67) family.</text>
</comment>
<evidence type="ECO:0000256" key="3">
    <source>
        <dbReference type="ARBA" id="ARBA00022692"/>
    </source>
</evidence>
<evidence type="ECO:0000256" key="2">
    <source>
        <dbReference type="ARBA" id="ARBA00006109"/>
    </source>
</evidence>
<sequence>MTQADRNTRVLIANSPLIDQVTLDYHGTHLTSGDVLRARAPCPCVSTAISLPNEISLLFLQQNCSLKFSGTRGYSAHEHTVLYSNARLSASTALPQDIVIEALVSLVLVSVGLVLGAPKLKPISWSQWAGEIEKEGGGRNPYRRLEERYNFWDVRVGANSLFDGVWSIRMFLTVPGQAERICGLGQG</sequence>
<dbReference type="GO" id="GO:0034975">
    <property type="term" value="P:protein folding in endoplasmic reticulum"/>
    <property type="evidence" value="ECO:0007669"/>
    <property type="project" value="TreeGrafter"/>
</dbReference>
<accession>A0AAN5BQV1</accession>
<evidence type="ECO:0000313" key="6">
    <source>
        <dbReference type="EMBL" id="GMG28034.1"/>
    </source>
</evidence>
<keyword evidence="3" id="KW-0812">Transmembrane</keyword>
<keyword evidence="4" id="KW-1133">Transmembrane helix</keyword>
<organism evidence="6 7">
    <name type="scientific">Aspergillus oryzae</name>
    <name type="common">Yellow koji mold</name>
    <dbReference type="NCBI Taxonomy" id="5062"/>
    <lineage>
        <taxon>Eukaryota</taxon>
        <taxon>Fungi</taxon>
        <taxon>Dikarya</taxon>
        <taxon>Ascomycota</taxon>
        <taxon>Pezizomycotina</taxon>
        <taxon>Eurotiomycetes</taxon>
        <taxon>Eurotiomycetidae</taxon>
        <taxon>Eurotiales</taxon>
        <taxon>Aspergillaceae</taxon>
        <taxon>Aspergillus</taxon>
        <taxon>Aspergillus subgen. Circumdati</taxon>
    </lineage>
</organism>